<organism evidence="1 2">
    <name type="scientific">Candidatus Kaiserbacteria bacterium RIFCSPHIGHO2_02_FULL_59_21</name>
    <dbReference type="NCBI Taxonomy" id="1798500"/>
    <lineage>
        <taxon>Bacteria</taxon>
        <taxon>Candidatus Kaiseribacteriota</taxon>
    </lineage>
</organism>
<dbReference type="Proteomes" id="UP000178572">
    <property type="component" value="Unassembled WGS sequence"/>
</dbReference>
<evidence type="ECO:0000313" key="2">
    <source>
        <dbReference type="Proteomes" id="UP000178572"/>
    </source>
</evidence>
<dbReference type="AlphaFoldDB" id="A0A1F6DZC6"/>
<evidence type="ECO:0000313" key="1">
    <source>
        <dbReference type="EMBL" id="OGG66748.1"/>
    </source>
</evidence>
<proteinExistence type="predicted"/>
<protein>
    <submittedName>
        <fullName evidence="1">Uncharacterized protein</fullName>
    </submittedName>
</protein>
<sequence length="186" mass="20766">MGPLAALALAVLYIALVVYRAFVLVAEDETRVAVENIHAERLTMDDVDGKHLPPPPDLAQVDATIEGIDANGNGIRDDVEFAIFEKYPNDIKIRAATLQYAKALQQGLTQVTNSGTWIAASQQEERSLRCILENVSQTSISKWSEIREEVRESMLNTSMRTKKYEELSKYQTSFSLLEDDNCDPTS</sequence>
<gene>
    <name evidence="1" type="ORF">A3C21_04580</name>
</gene>
<comment type="caution">
    <text evidence="1">The sequence shown here is derived from an EMBL/GenBank/DDBJ whole genome shotgun (WGS) entry which is preliminary data.</text>
</comment>
<accession>A0A1F6DZC6</accession>
<name>A0A1F6DZC6_9BACT</name>
<reference evidence="1 2" key="1">
    <citation type="journal article" date="2016" name="Nat. Commun.">
        <title>Thousands of microbial genomes shed light on interconnected biogeochemical processes in an aquifer system.</title>
        <authorList>
            <person name="Anantharaman K."/>
            <person name="Brown C.T."/>
            <person name="Hug L.A."/>
            <person name="Sharon I."/>
            <person name="Castelle C.J."/>
            <person name="Probst A.J."/>
            <person name="Thomas B.C."/>
            <person name="Singh A."/>
            <person name="Wilkins M.J."/>
            <person name="Karaoz U."/>
            <person name="Brodie E.L."/>
            <person name="Williams K.H."/>
            <person name="Hubbard S.S."/>
            <person name="Banfield J.F."/>
        </authorList>
    </citation>
    <scope>NUCLEOTIDE SEQUENCE [LARGE SCALE GENOMIC DNA]</scope>
</reference>
<dbReference type="EMBL" id="MFLN01000039">
    <property type="protein sequence ID" value="OGG66748.1"/>
    <property type="molecule type" value="Genomic_DNA"/>
</dbReference>